<keyword evidence="3" id="KW-1185">Reference proteome</keyword>
<name>A0A409WS90_PSICY</name>
<evidence type="ECO:0000256" key="1">
    <source>
        <dbReference type="SAM" id="MobiDB-lite"/>
    </source>
</evidence>
<evidence type="ECO:0000313" key="2">
    <source>
        <dbReference type="EMBL" id="PPQ81372.1"/>
    </source>
</evidence>
<reference evidence="2 3" key="1">
    <citation type="journal article" date="2018" name="Evol. Lett.">
        <title>Horizontal gene cluster transfer increased hallucinogenic mushroom diversity.</title>
        <authorList>
            <person name="Reynolds H.T."/>
            <person name="Vijayakumar V."/>
            <person name="Gluck-Thaler E."/>
            <person name="Korotkin H.B."/>
            <person name="Matheny P.B."/>
            <person name="Slot J.C."/>
        </authorList>
    </citation>
    <scope>NUCLEOTIDE SEQUENCE [LARGE SCALE GENOMIC DNA]</scope>
    <source>
        <strain evidence="2 3">2631</strain>
    </source>
</reference>
<dbReference type="EMBL" id="NHYD01003260">
    <property type="protein sequence ID" value="PPQ81372.1"/>
    <property type="molecule type" value="Genomic_DNA"/>
</dbReference>
<feature type="region of interest" description="Disordered" evidence="1">
    <location>
        <begin position="318"/>
        <end position="400"/>
    </location>
</feature>
<sequence length="429" mass="46415">MPTSTPTPTPPQIQIQMPELDLPALAKTTRKSLDRLASFSNMQSASDPLPVLTKISTKIHALIRLIDASMLAAQLGYRLATDAMLLCESTLIVIDSELGEWDAGVSVDIDMLRETCRSGCENAGKVADGFRDVRQEAYKIAAATKDNMFIVLVPPDRNSSATMKIHLKDIGTGLVANLNLLSDFVRAVTNVSEWWVFVKEDLESPKPTLIPSPSSPTPYTQDEVRNMHTRWTSLKEGFQQYYDVISVAQERYPDLLPSSSAAWTAVTTARSAAPSSLGHDEKDKEQQNHASLVRGRARTIAKGMHAMLDRIVGLRMKHPAASGGGKGKEKEKDIVDSDNPQLGPMSRSNSTGPSTGFYRSGTPSSSSSRSSSLSLRGPGSHGEHEKRTRRGGSPGGIKSASPFSCCSVSLFGEDDVSRLGSHVGGFMIR</sequence>
<organism evidence="2 3">
    <name type="scientific">Psilocybe cyanescens</name>
    <dbReference type="NCBI Taxonomy" id="93625"/>
    <lineage>
        <taxon>Eukaryota</taxon>
        <taxon>Fungi</taxon>
        <taxon>Dikarya</taxon>
        <taxon>Basidiomycota</taxon>
        <taxon>Agaricomycotina</taxon>
        <taxon>Agaricomycetes</taxon>
        <taxon>Agaricomycetidae</taxon>
        <taxon>Agaricales</taxon>
        <taxon>Agaricineae</taxon>
        <taxon>Strophariaceae</taxon>
        <taxon>Psilocybe</taxon>
    </lineage>
</organism>
<feature type="compositionally biased region" description="Basic and acidic residues" evidence="1">
    <location>
        <begin position="278"/>
        <end position="287"/>
    </location>
</feature>
<dbReference type="OrthoDB" id="3056056at2759"/>
<evidence type="ECO:0000313" key="3">
    <source>
        <dbReference type="Proteomes" id="UP000283269"/>
    </source>
</evidence>
<accession>A0A409WS90</accession>
<comment type="caution">
    <text evidence="2">The sequence shown here is derived from an EMBL/GenBank/DDBJ whole genome shotgun (WGS) entry which is preliminary data.</text>
</comment>
<protein>
    <submittedName>
        <fullName evidence="2">Uncharacterized protein</fullName>
    </submittedName>
</protein>
<feature type="compositionally biased region" description="Basic and acidic residues" evidence="1">
    <location>
        <begin position="326"/>
        <end position="335"/>
    </location>
</feature>
<dbReference type="InParanoid" id="A0A409WS90"/>
<feature type="region of interest" description="Disordered" evidence="1">
    <location>
        <begin position="274"/>
        <end position="294"/>
    </location>
</feature>
<feature type="compositionally biased region" description="Low complexity" evidence="1">
    <location>
        <begin position="359"/>
        <end position="378"/>
    </location>
</feature>
<dbReference type="Proteomes" id="UP000283269">
    <property type="component" value="Unassembled WGS sequence"/>
</dbReference>
<gene>
    <name evidence="2" type="ORF">CVT25_015893</name>
</gene>
<proteinExistence type="predicted"/>
<dbReference type="AlphaFoldDB" id="A0A409WS90"/>